<dbReference type="Pfam" id="PF13367">
    <property type="entry name" value="PrsW-protease"/>
    <property type="match status" value="1"/>
</dbReference>
<dbReference type="RefSeq" id="WP_070198202.1">
    <property type="nucleotide sequence ID" value="NZ_LJGU01000141.1"/>
</dbReference>
<name>A0A1E7JXL2_9ACTN</name>
<keyword evidence="2" id="KW-0812">Transmembrane</keyword>
<keyword evidence="2" id="KW-0472">Membrane</keyword>
<feature type="transmembrane region" description="Helical" evidence="2">
    <location>
        <begin position="112"/>
        <end position="132"/>
    </location>
</feature>
<organism evidence="3 4">
    <name type="scientific">Streptomyces oceani</name>
    <dbReference type="NCBI Taxonomy" id="1075402"/>
    <lineage>
        <taxon>Bacteria</taxon>
        <taxon>Bacillati</taxon>
        <taxon>Actinomycetota</taxon>
        <taxon>Actinomycetes</taxon>
        <taxon>Kitasatosporales</taxon>
        <taxon>Streptomycetaceae</taxon>
        <taxon>Streptomyces</taxon>
    </lineage>
</organism>
<dbReference type="PANTHER" id="PTHR36844">
    <property type="entry name" value="PROTEASE PRSW"/>
    <property type="match status" value="1"/>
</dbReference>
<dbReference type="EMBL" id="LJGU01000141">
    <property type="protein sequence ID" value="OEU96413.1"/>
    <property type="molecule type" value="Genomic_DNA"/>
</dbReference>
<keyword evidence="2" id="KW-1133">Transmembrane helix</keyword>
<evidence type="ECO:0000256" key="1">
    <source>
        <dbReference type="SAM" id="MobiDB-lite"/>
    </source>
</evidence>
<dbReference type="STRING" id="1075402.AN216_20755"/>
<gene>
    <name evidence="3" type="ORF">AN216_20755</name>
</gene>
<dbReference type="PANTHER" id="PTHR36844:SF1">
    <property type="entry name" value="PROTEASE PRSW"/>
    <property type="match status" value="1"/>
</dbReference>
<keyword evidence="4" id="KW-1185">Reference proteome</keyword>
<proteinExistence type="predicted"/>
<feature type="transmembrane region" description="Helical" evidence="2">
    <location>
        <begin position="52"/>
        <end position="71"/>
    </location>
</feature>
<evidence type="ECO:0000313" key="4">
    <source>
        <dbReference type="Proteomes" id="UP000176101"/>
    </source>
</evidence>
<accession>A0A1E7JXL2</accession>
<comment type="caution">
    <text evidence="3">The sequence shown here is derived from an EMBL/GenBank/DDBJ whole genome shotgun (WGS) entry which is preliminary data.</text>
</comment>
<feature type="compositionally biased region" description="Pro residues" evidence="1">
    <location>
        <begin position="435"/>
        <end position="453"/>
    </location>
</feature>
<dbReference type="PATRIC" id="fig|1075402.3.peg.332"/>
<dbReference type="Proteomes" id="UP000176101">
    <property type="component" value="Unassembled WGS sequence"/>
</dbReference>
<evidence type="ECO:0000256" key="2">
    <source>
        <dbReference type="SAM" id="Phobius"/>
    </source>
</evidence>
<evidence type="ECO:0000313" key="3">
    <source>
        <dbReference type="EMBL" id="OEU96413.1"/>
    </source>
</evidence>
<reference evidence="3 4" key="1">
    <citation type="journal article" date="2016" name="Front. Microbiol.">
        <title>Comparative Genomics Analysis of Streptomyces Species Reveals Their Adaptation to the Marine Environment and Their Diversity at the Genomic Level.</title>
        <authorList>
            <person name="Tian X."/>
            <person name="Zhang Z."/>
            <person name="Yang T."/>
            <person name="Chen M."/>
            <person name="Li J."/>
            <person name="Chen F."/>
            <person name="Yang J."/>
            <person name="Li W."/>
            <person name="Zhang B."/>
            <person name="Zhang Z."/>
            <person name="Wu J."/>
            <person name="Zhang C."/>
            <person name="Long L."/>
            <person name="Xiao J."/>
        </authorList>
    </citation>
    <scope>NUCLEOTIDE SEQUENCE [LARGE SCALE GENOMIC DNA]</scope>
    <source>
        <strain evidence="3 4">SCSIO 02100</strain>
    </source>
</reference>
<feature type="transmembrane region" description="Helical" evidence="2">
    <location>
        <begin position="269"/>
        <end position="288"/>
    </location>
</feature>
<feature type="transmembrane region" description="Helical" evidence="2">
    <location>
        <begin position="181"/>
        <end position="200"/>
    </location>
</feature>
<feature type="transmembrane region" description="Helical" evidence="2">
    <location>
        <begin position="243"/>
        <end position="262"/>
    </location>
</feature>
<dbReference type="GO" id="GO:0008233">
    <property type="term" value="F:peptidase activity"/>
    <property type="evidence" value="ECO:0007669"/>
    <property type="project" value="InterPro"/>
</dbReference>
<dbReference type="AlphaFoldDB" id="A0A1E7JXL2"/>
<feature type="transmembrane region" description="Helical" evidence="2">
    <location>
        <begin position="300"/>
        <end position="321"/>
    </location>
</feature>
<protein>
    <recommendedName>
        <fullName evidence="5">Peptidase</fullName>
    </recommendedName>
</protein>
<sequence length="497" mass="52547">MDQAYQPTGAPAVPAYERQPRFTGMPASPEDWRYHPPRTPSWWHRHRRTLRVLALAGVLALCGLMILTLVQRQTGTQGLLVGLALSVLPVPLLVLALRWLDAVEPTPWRNLGFALAWGACAATLISLLANSLTTKWLATSVVTESPTSAESLGTTVVAPVVEEAAKAAAILLLYLFRPNHFTGVATGIVIAGMTATGFAFTENVLYLGHAYGQDTAFTDSGGIELDQSLTAATFVTRIVFSPFAHPLFTGLAGAAFGLAAALPHRRRAARVLLPLVGLLTAIGLHAVWNAAATDASSTFLLVYALAILPALAGLVWLGIAARQRALRTVRRTLPAYAVAGWLSPGESWALASMRARAIARNLARRAHGPSGADTVRQYQHFATTLALLRARAERGGGEADFHAREQELLHHLWTRRALAAPPTERSAMALAHRAAPPPQRWGPPPGGGGPPGAPAGGYGHGWYGHGQPGAYVHGGHSTYGHGGYGQHGAYGASPPGA</sequence>
<feature type="region of interest" description="Disordered" evidence="1">
    <location>
        <begin position="435"/>
        <end position="454"/>
    </location>
</feature>
<evidence type="ECO:0008006" key="5">
    <source>
        <dbReference type="Google" id="ProtNLM"/>
    </source>
</evidence>
<dbReference type="InterPro" id="IPR026898">
    <property type="entry name" value="PrsW"/>
</dbReference>
<feature type="transmembrane region" description="Helical" evidence="2">
    <location>
        <begin position="77"/>
        <end position="100"/>
    </location>
</feature>